<dbReference type="InterPro" id="IPR027417">
    <property type="entry name" value="P-loop_NTPase"/>
</dbReference>
<keyword evidence="4" id="KW-1185">Reference proteome</keyword>
<protein>
    <submittedName>
        <fullName evidence="3">AAA family ATPase</fullName>
    </submittedName>
    <submittedName>
        <fullName evidence="2">ATP-binding protein</fullName>
    </submittedName>
</protein>
<evidence type="ECO:0000313" key="2">
    <source>
        <dbReference type="EMBL" id="MBS4883675.1"/>
    </source>
</evidence>
<reference evidence="3 4" key="1">
    <citation type="submission" date="2018-08" db="EMBL/GenBank/DDBJ databases">
        <title>A genome reference for cultivated species of the human gut microbiota.</title>
        <authorList>
            <person name="Zou Y."/>
            <person name="Xue W."/>
            <person name="Luo G."/>
        </authorList>
    </citation>
    <scope>NUCLEOTIDE SEQUENCE [LARGE SCALE GENOMIC DNA]</scope>
    <source>
        <strain evidence="3 4">AF35-6BH</strain>
    </source>
</reference>
<dbReference type="OrthoDB" id="61127at2"/>
<dbReference type="RefSeq" id="WP_004797889.1">
    <property type="nucleotide sequence ID" value="NZ_CABKNA010000009.1"/>
</dbReference>
<feature type="domain" description="AAA+ ATPase" evidence="1">
    <location>
        <begin position="154"/>
        <end position="295"/>
    </location>
</feature>
<comment type="caution">
    <text evidence="3">The sequence shown here is derived from an EMBL/GenBank/DDBJ whole genome shotgun (WGS) entry which is preliminary data.</text>
</comment>
<dbReference type="GO" id="GO:0006260">
    <property type="term" value="P:DNA replication"/>
    <property type="evidence" value="ECO:0007669"/>
    <property type="project" value="TreeGrafter"/>
</dbReference>
<keyword evidence="2" id="KW-0067">ATP-binding</keyword>
<dbReference type="Gene3D" id="3.40.50.300">
    <property type="entry name" value="P-loop containing nucleotide triphosphate hydrolases"/>
    <property type="match status" value="1"/>
</dbReference>
<organism evidence="3 4">
    <name type="scientific">Amedibacillus dolichus</name>
    <dbReference type="NCBI Taxonomy" id="31971"/>
    <lineage>
        <taxon>Bacteria</taxon>
        <taxon>Bacillati</taxon>
        <taxon>Bacillota</taxon>
        <taxon>Erysipelotrichia</taxon>
        <taxon>Erysipelotrichales</taxon>
        <taxon>Erysipelotrichaceae</taxon>
        <taxon>Amedibacillus</taxon>
    </lineage>
</organism>
<dbReference type="EMBL" id="QRPK01000001">
    <property type="protein sequence ID" value="RHM15372.1"/>
    <property type="molecule type" value="Genomic_DNA"/>
</dbReference>
<keyword evidence="2" id="KW-0547">Nucleotide-binding</keyword>
<dbReference type="Proteomes" id="UP000284868">
    <property type="component" value="Unassembled WGS sequence"/>
</dbReference>
<dbReference type="AlphaFoldDB" id="A0A415PRH7"/>
<dbReference type="SUPFAM" id="SSF52540">
    <property type="entry name" value="P-loop containing nucleoside triphosphate hydrolases"/>
    <property type="match status" value="1"/>
</dbReference>
<accession>A0A415PRH7</accession>
<dbReference type="InterPro" id="IPR003593">
    <property type="entry name" value="AAA+_ATPase"/>
</dbReference>
<proteinExistence type="predicted"/>
<name>A0A415PRH7_9FIRM</name>
<evidence type="ECO:0000259" key="1">
    <source>
        <dbReference type="SMART" id="SM00382"/>
    </source>
</evidence>
<dbReference type="GeneID" id="92792646"/>
<gene>
    <name evidence="3" type="ORF">DWZ83_00390</name>
    <name evidence="2" type="ORF">KHZ85_02800</name>
</gene>
<dbReference type="CDD" id="cd00009">
    <property type="entry name" value="AAA"/>
    <property type="match status" value="1"/>
</dbReference>
<dbReference type="PANTHER" id="PTHR30050:SF4">
    <property type="entry name" value="ATP-BINDING PROTEIN RV3427C IN INSERTION SEQUENCE-RELATED"/>
    <property type="match status" value="1"/>
</dbReference>
<dbReference type="EMBL" id="JAGZMZ010000005">
    <property type="protein sequence ID" value="MBS4883675.1"/>
    <property type="molecule type" value="Genomic_DNA"/>
</dbReference>
<dbReference type="SMART" id="SM00382">
    <property type="entry name" value="AAA"/>
    <property type="match status" value="1"/>
</dbReference>
<dbReference type="Pfam" id="PF01695">
    <property type="entry name" value="IstB_IS21"/>
    <property type="match status" value="1"/>
</dbReference>
<dbReference type="Proteomes" id="UP000753219">
    <property type="component" value="Unassembled WGS sequence"/>
</dbReference>
<reference evidence="2" key="2">
    <citation type="submission" date="2021-02" db="EMBL/GenBank/DDBJ databases">
        <title>Infant gut strain persistence is associated with maternal origin, phylogeny, and functional potential including surface adhesion and iron acquisition.</title>
        <authorList>
            <person name="Lou Y.C."/>
        </authorList>
    </citation>
    <scope>NUCLEOTIDE SEQUENCE</scope>
    <source>
        <strain evidence="2">L3_108_103G1_dasL3_108_103G1_concoct_2</strain>
    </source>
</reference>
<dbReference type="InterPro" id="IPR002611">
    <property type="entry name" value="IstB_ATP-bd"/>
</dbReference>
<dbReference type="PANTHER" id="PTHR30050">
    <property type="entry name" value="CHROMOSOMAL REPLICATION INITIATOR PROTEIN DNAA"/>
    <property type="match status" value="1"/>
</dbReference>
<evidence type="ECO:0000313" key="4">
    <source>
        <dbReference type="Proteomes" id="UP000284868"/>
    </source>
</evidence>
<evidence type="ECO:0000313" key="3">
    <source>
        <dbReference type="EMBL" id="RHM15372.1"/>
    </source>
</evidence>
<dbReference type="GO" id="GO:0005524">
    <property type="term" value="F:ATP binding"/>
    <property type="evidence" value="ECO:0007669"/>
    <property type="project" value="UniProtKB-KW"/>
</dbReference>
<sequence length="305" mass="35316">MERVQFNYTLSSEAQQEKQRLVQHLMKNADIRDLMKRYPQIDEAFIYAHSGRLQDYVHTMEKCKNCKGLDFCTQATKGHRLGLKYDGFLMNEQCRCAYQEKKEQFLRLKKRYVEADLADAYFHIDISAIDVRKESDEYKSAYTKILRMISEAQPEKGVYLSGKPGAGKTYLAAGVANYYVKEGKRVAFVSVPKLIADLKMLFHDALAFEQRLGRIKRADVLVLDDIGGENLSAWSRDDILLPLLDARMEQHRLTLFTSNYSMVELKERLETTSRGVREPVAAERLFERLKTLSSEIFIKGDSRRK</sequence>